<dbReference type="GO" id="GO:0055129">
    <property type="term" value="P:L-proline biosynthetic process"/>
    <property type="evidence" value="ECO:0007669"/>
    <property type="project" value="UniProtKB-UniRule"/>
</dbReference>
<dbReference type="InterPro" id="IPR015947">
    <property type="entry name" value="PUA-like_sf"/>
</dbReference>
<comment type="function">
    <text evidence="8">Catalyzes the transfer of a phosphate group to glutamate to form L-glutamate 5-phosphate.</text>
</comment>
<dbReference type="Gene3D" id="3.40.1160.10">
    <property type="entry name" value="Acetylglutamate kinase-like"/>
    <property type="match status" value="1"/>
</dbReference>
<keyword evidence="6 8" id="KW-0418">Kinase</keyword>
<reference evidence="11" key="1">
    <citation type="submission" date="2017-04" db="EMBL/GenBank/DDBJ databases">
        <title>Function of individual gut microbiota members based on whole genome sequencing of pure cultures obtained from chicken caecum.</title>
        <authorList>
            <person name="Medvecky M."/>
            <person name="Cejkova D."/>
            <person name="Polansky O."/>
            <person name="Karasova D."/>
            <person name="Kubasova T."/>
            <person name="Cizek A."/>
            <person name="Rychlik I."/>
        </authorList>
    </citation>
    <scope>NUCLEOTIDE SEQUENCE [LARGE SCALE GENOMIC DNA]</scope>
    <source>
        <strain evidence="11">An273</strain>
    </source>
</reference>
<comment type="similarity">
    <text evidence="8">Belongs to the glutamate 5-kinase family.</text>
</comment>
<name>A0A1Y4DIQ0_9BACT</name>
<dbReference type="PROSITE" id="PS50890">
    <property type="entry name" value="PUA"/>
    <property type="match status" value="1"/>
</dbReference>
<dbReference type="PROSITE" id="PS00902">
    <property type="entry name" value="GLUTAMATE_5_KINASE"/>
    <property type="match status" value="1"/>
</dbReference>
<dbReference type="AlphaFoldDB" id="A0A1Y4DIQ0"/>
<keyword evidence="2 8" id="KW-0028">Amino-acid biosynthesis</keyword>
<dbReference type="InterPro" id="IPR041739">
    <property type="entry name" value="G5K_ProB"/>
</dbReference>
<evidence type="ECO:0000256" key="1">
    <source>
        <dbReference type="ARBA" id="ARBA00022490"/>
    </source>
</evidence>
<dbReference type="GO" id="GO:0005524">
    <property type="term" value="F:ATP binding"/>
    <property type="evidence" value="ECO:0007669"/>
    <property type="project" value="UniProtKB-KW"/>
</dbReference>
<dbReference type="RefSeq" id="WP_087289021.1">
    <property type="nucleotide sequence ID" value="NZ_NFJD01000004.1"/>
</dbReference>
<feature type="binding site" evidence="8">
    <location>
        <position position="54"/>
    </location>
    <ligand>
        <name>substrate</name>
    </ligand>
</feature>
<evidence type="ECO:0000256" key="4">
    <source>
        <dbReference type="ARBA" id="ARBA00022679"/>
    </source>
</evidence>
<dbReference type="NCBIfam" id="TIGR01027">
    <property type="entry name" value="proB"/>
    <property type="match status" value="1"/>
</dbReference>
<gene>
    <name evidence="8" type="primary">proB</name>
    <name evidence="10" type="ORF">B5F75_06120</name>
</gene>
<keyword evidence="7 8" id="KW-0067">ATP-binding</keyword>
<dbReference type="UniPathway" id="UPA00098">
    <property type="reaction ID" value="UER00359"/>
</dbReference>
<dbReference type="GO" id="GO:0004349">
    <property type="term" value="F:glutamate 5-kinase activity"/>
    <property type="evidence" value="ECO:0007669"/>
    <property type="project" value="UniProtKB-UniRule"/>
</dbReference>
<dbReference type="InterPro" id="IPR002478">
    <property type="entry name" value="PUA"/>
</dbReference>
<evidence type="ECO:0000259" key="9">
    <source>
        <dbReference type="SMART" id="SM00359"/>
    </source>
</evidence>
<comment type="caution">
    <text evidence="8">Lacks conserved residue(s) required for the propagation of feature annotation.</text>
</comment>
<dbReference type="EC" id="2.7.2.11" evidence="8"/>
<feature type="binding site" evidence="8">
    <location>
        <position position="14"/>
    </location>
    <ligand>
        <name>ATP</name>
        <dbReference type="ChEBI" id="CHEBI:30616"/>
    </ligand>
</feature>
<dbReference type="OrthoDB" id="9804434at2"/>
<dbReference type="SUPFAM" id="SSF88697">
    <property type="entry name" value="PUA domain-like"/>
    <property type="match status" value="1"/>
</dbReference>
<dbReference type="PANTHER" id="PTHR43654:SF3">
    <property type="entry name" value="GLUTAMATE 5-KINASE"/>
    <property type="match status" value="1"/>
</dbReference>
<dbReference type="InterPro" id="IPR001057">
    <property type="entry name" value="Glu/AcGlu_kinase"/>
</dbReference>
<dbReference type="Pfam" id="PF00696">
    <property type="entry name" value="AA_kinase"/>
    <property type="match status" value="1"/>
</dbReference>
<dbReference type="HAMAP" id="MF_00456">
    <property type="entry name" value="ProB"/>
    <property type="match status" value="1"/>
</dbReference>
<dbReference type="InterPro" id="IPR005715">
    <property type="entry name" value="Glu_5kinase/COase_Synthase"/>
</dbReference>
<proteinExistence type="inferred from homology"/>
<evidence type="ECO:0000256" key="5">
    <source>
        <dbReference type="ARBA" id="ARBA00022741"/>
    </source>
</evidence>
<evidence type="ECO:0000313" key="10">
    <source>
        <dbReference type="EMBL" id="OUO56190.1"/>
    </source>
</evidence>
<organism evidence="10 11">
    <name type="scientific">Candidatus Avelusimicrobium gallicola</name>
    <dbReference type="NCBI Taxonomy" id="2562704"/>
    <lineage>
        <taxon>Bacteria</taxon>
        <taxon>Pseudomonadati</taxon>
        <taxon>Elusimicrobiota</taxon>
        <taxon>Elusimicrobia</taxon>
        <taxon>Elusimicrobiales</taxon>
        <taxon>Elusimicrobiaceae</taxon>
        <taxon>Candidatus Avelusimicrobium</taxon>
    </lineage>
</organism>
<keyword evidence="3 8" id="KW-0641">Proline biosynthesis</keyword>
<dbReference type="PIRSF" id="PIRSF000729">
    <property type="entry name" value="GK"/>
    <property type="match status" value="1"/>
</dbReference>
<comment type="pathway">
    <text evidence="8">Amino-acid biosynthesis; L-proline biosynthesis; L-glutamate 5-semialdehyde from L-glutamate: step 1/2.</text>
</comment>
<evidence type="ECO:0000256" key="8">
    <source>
        <dbReference type="HAMAP-Rule" id="MF_00456"/>
    </source>
</evidence>
<dbReference type="Proteomes" id="UP000196368">
    <property type="component" value="Unassembled WGS sequence"/>
</dbReference>
<dbReference type="InterPro" id="IPR036974">
    <property type="entry name" value="PUA_sf"/>
</dbReference>
<feature type="domain" description="PUA" evidence="9">
    <location>
        <begin position="289"/>
        <end position="372"/>
    </location>
</feature>
<dbReference type="CDD" id="cd04242">
    <property type="entry name" value="AAK_G5K_ProB"/>
    <property type="match status" value="1"/>
</dbReference>
<dbReference type="InterPro" id="IPR036393">
    <property type="entry name" value="AceGlu_kinase-like_sf"/>
</dbReference>
<dbReference type="PANTHER" id="PTHR43654">
    <property type="entry name" value="GLUTAMATE 5-KINASE"/>
    <property type="match status" value="1"/>
</dbReference>
<dbReference type="InterPro" id="IPR011529">
    <property type="entry name" value="Glu_5kinase"/>
</dbReference>
<feature type="binding site" evidence="8">
    <location>
        <begin position="183"/>
        <end position="184"/>
    </location>
    <ligand>
        <name>ATP</name>
        <dbReference type="ChEBI" id="CHEBI:30616"/>
    </ligand>
</feature>
<evidence type="ECO:0000256" key="3">
    <source>
        <dbReference type="ARBA" id="ARBA00022650"/>
    </source>
</evidence>
<keyword evidence="5 8" id="KW-0547">Nucleotide-binding</keyword>
<feature type="binding site" evidence="8">
    <location>
        <position position="163"/>
    </location>
    <ligand>
        <name>substrate</name>
    </ligand>
</feature>
<dbReference type="InterPro" id="IPR001048">
    <property type="entry name" value="Asp/Glu/Uridylate_kinase"/>
</dbReference>
<dbReference type="GO" id="GO:0003723">
    <property type="term" value="F:RNA binding"/>
    <property type="evidence" value="ECO:0007669"/>
    <property type="project" value="InterPro"/>
</dbReference>
<dbReference type="InterPro" id="IPR019797">
    <property type="entry name" value="Glutamate_5-kinase_CS"/>
</dbReference>
<evidence type="ECO:0000256" key="7">
    <source>
        <dbReference type="ARBA" id="ARBA00022840"/>
    </source>
</evidence>
<dbReference type="CDD" id="cd21157">
    <property type="entry name" value="PUA_G5K"/>
    <property type="match status" value="1"/>
</dbReference>
<keyword evidence="11" id="KW-1185">Reference proteome</keyword>
<sequence>MKDLIKQAKRIVIKFGTNALTTESGDLALSRLYSFIEDIAALHAQGKEILVVTSGAVGLGKKRLGLTSAPDVLALKQACAAVGQISLMKFYEDGFKQLGLVAAQVLLTEDDFSHRSRYLSLRDTLNRLLELGCIPVINQNDTVSTNELRGYKEKGIKVCFGDNDKLSALVASGMDADLLCVMSDVDGLYSGDPRKDKNAKRIDVVKGVTPEIESLGFCASSRGRGGMKTKLEAAKVVTRSGAAMVIAYGKRPGAVSAVFGPDFAGTLFLPVEDLPGKKLWLAYATNVAGGVTVNAGAKKALCQKGSSLLPAGIVAVGGEFEAGDAISILDEHGVEFARGLANYSDKECRKIAGCRSEEIAKKIGYKNYDEAVHRDNIVLL</sequence>
<dbReference type="Gene3D" id="2.30.130.10">
    <property type="entry name" value="PUA domain"/>
    <property type="match status" value="1"/>
</dbReference>
<dbReference type="SMART" id="SM00359">
    <property type="entry name" value="PUA"/>
    <property type="match status" value="1"/>
</dbReference>
<protein>
    <recommendedName>
        <fullName evidence="8">Glutamate 5-kinase</fullName>
        <ecNumber evidence="8">2.7.2.11</ecNumber>
    </recommendedName>
    <alternativeName>
        <fullName evidence="8">Gamma-glutamyl kinase</fullName>
        <shortName evidence="8">GK</shortName>
    </alternativeName>
</protein>
<keyword evidence="1 8" id="KW-0963">Cytoplasm</keyword>
<dbReference type="SUPFAM" id="SSF53633">
    <property type="entry name" value="Carbamate kinase-like"/>
    <property type="match status" value="1"/>
</dbReference>
<comment type="catalytic activity">
    <reaction evidence="8">
        <text>L-glutamate + ATP = L-glutamyl 5-phosphate + ADP</text>
        <dbReference type="Rhea" id="RHEA:14877"/>
        <dbReference type="ChEBI" id="CHEBI:29985"/>
        <dbReference type="ChEBI" id="CHEBI:30616"/>
        <dbReference type="ChEBI" id="CHEBI:58274"/>
        <dbReference type="ChEBI" id="CHEBI:456216"/>
        <dbReference type="EC" id="2.7.2.11"/>
    </reaction>
</comment>
<comment type="caution">
    <text evidence="10">The sequence shown here is derived from an EMBL/GenBank/DDBJ whole genome shotgun (WGS) entry which is preliminary data.</text>
</comment>
<accession>A0A1Y4DIQ0</accession>
<evidence type="ECO:0000256" key="2">
    <source>
        <dbReference type="ARBA" id="ARBA00022605"/>
    </source>
</evidence>
<keyword evidence="4 8" id="KW-0808">Transferase</keyword>
<dbReference type="FunFam" id="3.40.1160.10:FF:000018">
    <property type="entry name" value="Glutamate 5-kinase"/>
    <property type="match status" value="1"/>
</dbReference>
<dbReference type="Pfam" id="PF01472">
    <property type="entry name" value="PUA"/>
    <property type="match status" value="1"/>
</dbReference>
<dbReference type="GO" id="GO:0005829">
    <property type="term" value="C:cytosol"/>
    <property type="evidence" value="ECO:0007669"/>
    <property type="project" value="TreeGrafter"/>
</dbReference>
<dbReference type="EMBL" id="NFJD01000004">
    <property type="protein sequence ID" value="OUO56190.1"/>
    <property type="molecule type" value="Genomic_DNA"/>
</dbReference>
<evidence type="ECO:0000313" key="11">
    <source>
        <dbReference type="Proteomes" id="UP000196368"/>
    </source>
</evidence>
<evidence type="ECO:0000256" key="6">
    <source>
        <dbReference type="ARBA" id="ARBA00022777"/>
    </source>
</evidence>
<dbReference type="PRINTS" id="PR00474">
    <property type="entry name" value="GLU5KINASE"/>
</dbReference>
<feature type="binding site" evidence="8">
    <location>
        <position position="141"/>
    </location>
    <ligand>
        <name>substrate</name>
    </ligand>
</feature>
<comment type="subcellular location">
    <subcellularLocation>
        <location evidence="8">Cytoplasm</location>
    </subcellularLocation>
</comment>